<organism evidence="1 2">
    <name type="scientific">Fusarium acuminatum</name>
    <dbReference type="NCBI Taxonomy" id="5515"/>
    <lineage>
        <taxon>Eukaryota</taxon>
        <taxon>Fungi</taxon>
        <taxon>Dikarya</taxon>
        <taxon>Ascomycota</taxon>
        <taxon>Pezizomycotina</taxon>
        <taxon>Sordariomycetes</taxon>
        <taxon>Hypocreomycetidae</taxon>
        <taxon>Hypocreales</taxon>
        <taxon>Nectriaceae</taxon>
        <taxon>Fusarium</taxon>
        <taxon>Fusarium tricinctum species complex</taxon>
    </lineage>
</organism>
<gene>
    <name evidence="1" type="ORF">QYS62_011566</name>
</gene>
<name>A0ABZ2XB12_9HYPO</name>
<dbReference type="Proteomes" id="UP001489902">
    <property type="component" value="Chromosome 8"/>
</dbReference>
<keyword evidence="2" id="KW-1185">Reference proteome</keyword>
<evidence type="ECO:0000313" key="2">
    <source>
        <dbReference type="Proteomes" id="UP001489902"/>
    </source>
</evidence>
<sequence length="321" mass="36342">MSFRKFSNLPFELQLQVWEAYLAQPAMHIFDVCYHSLRGGTCAEKAFGSCVETKDKERYERYRNTVFLDRLDCDAGNGMSIDPSMYHFTNSLCLAPRTVAKTIKAILSRQEINKVYLPGRDQTLTIPTSDVLFLRFRPPSDNHANLAAEVLLYPSPIKEILEGQWSAEIASTLQNTKRIALGVTDTWAAGLSPELGSDEVAYFSCTVYKGLEVLYLVDECAGRCLECGREELKTGGLRGRSRLWRELQSKGTNEDRDGDVIQGFGRRYVEVFDLEKLGWDSEHPSYLFAKMMGDSVRNLQCGPDEGRFQGVRVLMVEDEIE</sequence>
<proteinExistence type="predicted"/>
<reference evidence="1 2" key="1">
    <citation type="submission" date="2024-04" db="EMBL/GenBank/DDBJ databases">
        <title>Complete genome sequence of Fusarium acuminatum.</title>
        <authorList>
            <person name="Lan B."/>
        </authorList>
    </citation>
    <scope>NUCLEOTIDE SEQUENCE [LARGE SCALE GENOMIC DNA]</scope>
    <source>
        <strain evidence="1">1A</strain>
    </source>
</reference>
<protein>
    <submittedName>
        <fullName evidence="1">Multicopper oxidase</fullName>
    </submittedName>
</protein>
<dbReference type="EMBL" id="CP151267">
    <property type="protein sequence ID" value="WZH50322.1"/>
    <property type="molecule type" value="Genomic_DNA"/>
</dbReference>
<evidence type="ECO:0000313" key="1">
    <source>
        <dbReference type="EMBL" id="WZH50322.1"/>
    </source>
</evidence>
<accession>A0ABZ2XB12</accession>